<dbReference type="SMART" id="SM00091">
    <property type="entry name" value="PAS"/>
    <property type="match status" value="2"/>
</dbReference>
<evidence type="ECO:0000256" key="1">
    <source>
        <dbReference type="ARBA" id="ARBA00012528"/>
    </source>
</evidence>
<dbReference type="AlphaFoldDB" id="A0A2N7NBP0"/>
<dbReference type="Proteomes" id="UP000308018">
    <property type="component" value="Unassembled WGS sequence"/>
</dbReference>
<comment type="catalytic activity">
    <reaction evidence="2">
        <text>2 GTP = 3',3'-c-di-GMP + 2 diphosphate</text>
        <dbReference type="Rhea" id="RHEA:24898"/>
        <dbReference type="ChEBI" id="CHEBI:33019"/>
        <dbReference type="ChEBI" id="CHEBI:37565"/>
        <dbReference type="ChEBI" id="CHEBI:58805"/>
        <dbReference type="EC" id="2.7.7.65"/>
    </reaction>
</comment>
<feature type="domain" description="PAS" evidence="3">
    <location>
        <begin position="29"/>
        <end position="79"/>
    </location>
</feature>
<dbReference type="EMBL" id="MDBP01000113">
    <property type="protein sequence ID" value="PMP08085.1"/>
    <property type="molecule type" value="Genomic_DNA"/>
</dbReference>
<dbReference type="Proteomes" id="UP000235579">
    <property type="component" value="Unassembled WGS sequence"/>
</dbReference>
<organism evidence="5 7">
    <name type="scientific">Vibrio tasmaniensis</name>
    <dbReference type="NCBI Taxonomy" id="212663"/>
    <lineage>
        <taxon>Bacteria</taxon>
        <taxon>Pseudomonadati</taxon>
        <taxon>Pseudomonadota</taxon>
        <taxon>Gammaproteobacteria</taxon>
        <taxon>Vibrionales</taxon>
        <taxon>Vibrionaceae</taxon>
        <taxon>Vibrio</taxon>
    </lineage>
</organism>
<feature type="domain" description="GGDEF" evidence="4">
    <location>
        <begin position="286"/>
        <end position="433"/>
    </location>
</feature>
<dbReference type="GO" id="GO:0005886">
    <property type="term" value="C:plasma membrane"/>
    <property type="evidence" value="ECO:0007669"/>
    <property type="project" value="TreeGrafter"/>
</dbReference>
<dbReference type="InterPro" id="IPR035965">
    <property type="entry name" value="PAS-like_dom_sf"/>
</dbReference>
<evidence type="ECO:0000259" key="3">
    <source>
        <dbReference type="PROSITE" id="PS50112"/>
    </source>
</evidence>
<accession>A0A2N7NBP0</accession>
<evidence type="ECO:0000313" key="8">
    <source>
        <dbReference type="Proteomes" id="UP000308018"/>
    </source>
</evidence>
<dbReference type="GO" id="GO:0043709">
    <property type="term" value="P:cell adhesion involved in single-species biofilm formation"/>
    <property type="evidence" value="ECO:0007669"/>
    <property type="project" value="TreeGrafter"/>
</dbReference>
<dbReference type="SUPFAM" id="SSF55785">
    <property type="entry name" value="PYP-like sensor domain (PAS domain)"/>
    <property type="match status" value="2"/>
</dbReference>
<dbReference type="PROSITE" id="PS50112">
    <property type="entry name" value="PAS"/>
    <property type="match status" value="1"/>
</dbReference>
<gene>
    <name evidence="5" type="ORF">BCS92_03210</name>
    <name evidence="6" type="ORF">FC057_02160</name>
</gene>
<name>A0A2N7NBP0_9VIBR</name>
<dbReference type="SUPFAM" id="SSF55073">
    <property type="entry name" value="Nucleotide cyclase"/>
    <property type="match status" value="1"/>
</dbReference>
<dbReference type="Gene3D" id="3.30.450.20">
    <property type="entry name" value="PAS domain"/>
    <property type="match status" value="1"/>
</dbReference>
<dbReference type="PROSITE" id="PS50887">
    <property type="entry name" value="GGDEF"/>
    <property type="match status" value="1"/>
</dbReference>
<dbReference type="InterPro" id="IPR050469">
    <property type="entry name" value="Diguanylate_Cyclase"/>
</dbReference>
<dbReference type="NCBIfam" id="TIGR00229">
    <property type="entry name" value="sensory_box"/>
    <property type="match status" value="1"/>
</dbReference>
<dbReference type="InterPro" id="IPR000014">
    <property type="entry name" value="PAS"/>
</dbReference>
<dbReference type="InterPro" id="IPR043128">
    <property type="entry name" value="Rev_trsase/Diguanyl_cyclase"/>
</dbReference>
<dbReference type="NCBIfam" id="TIGR00254">
    <property type="entry name" value="GGDEF"/>
    <property type="match status" value="1"/>
</dbReference>
<reference evidence="5" key="3">
    <citation type="journal article" date="2018" name="Nature">
        <title>A major lineage of non-tailed dsDNA viruses as unrecognized killers of marine bacteria.</title>
        <authorList>
            <person name="Kauffman K.M."/>
            <person name="Hussain F.A."/>
            <person name="Yang J."/>
            <person name="Arevalo P."/>
            <person name="Brown J.M."/>
            <person name="Chang W.K."/>
            <person name="VanInsberghe D."/>
            <person name="Elsherbini J."/>
            <person name="Sharma R.S."/>
            <person name="Cutler M.B."/>
            <person name="Kelly L."/>
            <person name="Polz M.F."/>
        </authorList>
    </citation>
    <scope>NUCLEOTIDE SEQUENCE</scope>
    <source>
        <strain evidence="5">10N.222.48.A2</strain>
    </source>
</reference>
<dbReference type="PANTHER" id="PTHR45138">
    <property type="entry name" value="REGULATORY COMPONENTS OF SENSORY TRANSDUCTION SYSTEM"/>
    <property type="match status" value="1"/>
</dbReference>
<dbReference type="InterPro" id="IPR029787">
    <property type="entry name" value="Nucleotide_cyclase"/>
</dbReference>
<dbReference type="EMBL" id="SYVV01000004">
    <property type="protein sequence ID" value="TKG36711.1"/>
    <property type="molecule type" value="Genomic_DNA"/>
</dbReference>
<comment type="caution">
    <text evidence="5">The sequence shown here is derived from an EMBL/GenBank/DDBJ whole genome shotgun (WGS) entry which is preliminary data.</text>
</comment>
<evidence type="ECO:0000313" key="7">
    <source>
        <dbReference type="Proteomes" id="UP000235579"/>
    </source>
</evidence>
<proteinExistence type="predicted"/>
<dbReference type="Pfam" id="PF13188">
    <property type="entry name" value="PAS_8"/>
    <property type="match status" value="1"/>
</dbReference>
<reference evidence="7" key="1">
    <citation type="submission" date="2016-07" db="EMBL/GenBank/DDBJ databases">
        <title>Nontailed viruses are major unrecognized killers of bacteria in the ocean.</title>
        <authorList>
            <person name="Kauffman K."/>
            <person name="Hussain F."/>
            <person name="Yang J."/>
            <person name="Arevalo P."/>
            <person name="Brown J."/>
            <person name="Cutler M."/>
            <person name="Kelly L."/>
            <person name="Polz M.F."/>
        </authorList>
    </citation>
    <scope>NUCLEOTIDE SEQUENCE [LARGE SCALE GENOMIC DNA]</scope>
    <source>
        <strain evidence="7">10N.222.48.A2</strain>
    </source>
</reference>
<dbReference type="SMART" id="SM00267">
    <property type="entry name" value="GGDEF"/>
    <property type="match status" value="1"/>
</dbReference>
<reference evidence="6 8" key="4">
    <citation type="submission" date="2019-04" db="EMBL/GenBank/DDBJ databases">
        <title>A reverse ecology approach based on a biological definition of microbial populations.</title>
        <authorList>
            <person name="Arevalo P."/>
            <person name="Vaninsberghe D."/>
            <person name="Elsherbini J."/>
            <person name="Gore J."/>
            <person name="Polz M."/>
        </authorList>
    </citation>
    <scope>NUCLEOTIDE SEQUENCE [LARGE SCALE GENOMIC DNA]</scope>
    <source>
        <strain evidence="6 8">10N.222.45.A8</strain>
    </source>
</reference>
<evidence type="ECO:0000313" key="5">
    <source>
        <dbReference type="EMBL" id="PMP08085.1"/>
    </source>
</evidence>
<dbReference type="Pfam" id="PF00990">
    <property type="entry name" value="GGDEF"/>
    <property type="match status" value="1"/>
</dbReference>
<dbReference type="EC" id="2.7.7.65" evidence="1"/>
<evidence type="ECO:0000259" key="4">
    <source>
        <dbReference type="PROSITE" id="PS50887"/>
    </source>
</evidence>
<dbReference type="RefSeq" id="WP_017099858.1">
    <property type="nucleotide sequence ID" value="NZ_MDBG01000185.1"/>
</dbReference>
<sequence length="441" mass="49841">MSIQLDLTTATPRQNFDSAQGYITLQDHRVIDVDENIAKIFGYSCREALLNNVDFVYSLIPKDYHGSVRERYLSAIKGQLGKGKLYKDIPVNNRLLSLFSLAQAVRVNDRPALRVMIIDITSVVASERKHQEKDRMYRTLLNSSKQGVLVHQNFKPLMVNQAWVEMQGAKSIEAVLAMDSIISIIPPDSRINAMRRSQSILAGDTPSFSSVVENQCFDGSKKHFNIYDNIINWEGEKAIQVVIEDVSDKVILEQELLHRALHDDLTQVFSRSAIYDWLKKPLKEQTEMSCLLLDIDDFKKINDQFGHSVGDEVIRTLANTIKKHVKALNGVVGRWGGEEFIVFFPKNRTTHGTILNTAYSQAKIVGQRICEEFRTHQFLGFNRTKFQSSVSIGITDSCIVRTNNSLDTLIRVTDDALYRAKSNGKNRVSVNHEGACIECGS</sequence>
<dbReference type="PANTHER" id="PTHR45138:SF9">
    <property type="entry name" value="DIGUANYLATE CYCLASE DGCM-RELATED"/>
    <property type="match status" value="1"/>
</dbReference>
<dbReference type="GO" id="GO:0052621">
    <property type="term" value="F:diguanylate cyclase activity"/>
    <property type="evidence" value="ECO:0007669"/>
    <property type="project" value="UniProtKB-EC"/>
</dbReference>
<evidence type="ECO:0000256" key="2">
    <source>
        <dbReference type="ARBA" id="ARBA00034247"/>
    </source>
</evidence>
<evidence type="ECO:0000313" key="6">
    <source>
        <dbReference type="EMBL" id="TKG36711.1"/>
    </source>
</evidence>
<dbReference type="InterPro" id="IPR000160">
    <property type="entry name" value="GGDEF_dom"/>
</dbReference>
<dbReference type="Gene3D" id="3.30.70.270">
    <property type="match status" value="1"/>
</dbReference>
<protein>
    <recommendedName>
        <fullName evidence="1">diguanylate cyclase</fullName>
        <ecNumber evidence="1">2.7.7.65</ecNumber>
    </recommendedName>
</protein>
<reference evidence="5" key="2">
    <citation type="submission" date="2016-07" db="EMBL/GenBank/DDBJ databases">
        <authorList>
            <person name="Wan K."/>
            <person name="Booth B."/>
            <person name="Spirohn K."/>
            <person name="Hao T."/>
            <person name="Hu Y."/>
            <person name="Calderwood M."/>
            <person name="Hill D."/>
            <person name="Mohr S."/>
            <person name="Vidal M."/>
            <person name="Celniker S."/>
            <person name="Perrimon N."/>
        </authorList>
    </citation>
    <scope>NUCLEOTIDE SEQUENCE</scope>
    <source>
        <strain evidence="5">10N.222.48.A2</strain>
    </source>
</reference>
<dbReference type="CDD" id="cd01949">
    <property type="entry name" value="GGDEF"/>
    <property type="match status" value="1"/>
</dbReference>
<dbReference type="GO" id="GO:1902201">
    <property type="term" value="P:negative regulation of bacterial-type flagellum-dependent cell motility"/>
    <property type="evidence" value="ECO:0007669"/>
    <property type="project" value="TreeGrafter"/>
</dbReference>